<sequence length="94" mass="10821">MLWSMEGEQSPFYKTSEKVYNYLQYLAQDCGLDLPSEPLCTLVAGPLCSMHAMVFLPLEYVILHHNFLQPVNKNGLSLEKLQLYREINLIPHPP</sequence>
<proteinExistence type="predicted"/>
<dbReference type="EMBL" id="JWIN03000005">
    <property type="protein sequence ID" value="KAB1279083.1"/>
    <property type="molecule type" value="Genomic_DNA"/>
</dbReference>
<name>A0A5N4E6F3_CAMDR</name>
<evidence type="ECO:0000313" key="2">
    <source>
        <dbReference type="Proteomes" id="UP000299084"/>
    </source>
</evidence>
<evidence type="ECO:0000313" key="1">
    <source>
        <dbReference type="EMBL" id="KAB1279083.1"/>
    </source>
</evidence>
<dbReference type="Proteomes" id="UP000299084">
    <property type="component" value="Unassembled WGS sequence"/>
</dbReference>
<keyword evidence="2" id="KW-1185">Reference proteome</keyword>
<protein>
    <submittedName>
        <fullName evidence="1">Uncharacterized protein</fullName>
    </submittedName>
</protein>
<comment type="caution">
    <text evidence="1">The sequence shown here is derived from an EMBL/GenBank/DDBJ whole genome shotgun (WGS) entry which is preliminary data.</text>
</comment>
<dbReference type="AlphaFoldDB" id="A0A5N4E6F3"/>
<gene>
    <name evidence="1" type="ORF">Cadr_000006914</name>
</gene>
<organism evidence="1 2">
    <name type="scientific">Camelus dromedarius</name>
    <name type="common">Dromedary</name>
    <name type="synonym">Arabian camel</name>
    <dbReference type="NCBI Taxonomy" id="9838"/>
    <lineage>
        <taxon>Eukaryota</taxon>
        <taxon>Metazoa</taxon>
        <taxon>Chordata</taxon>
        <taxon>Craniata</taxon>
        <taxon>Vertebrata</taxon>
        <taxon>Euteleostomi</taxon>
        <taxon>Mammalia</taxon>
        <taxon>Eutheria</taxon>
        <taxon>Laurasiatheria</taxon>
        <taxon>Artiodactyla</taxon>
        <taxon>Tylopoda</taxon>
        <taxon>Camelidae</taxon>
        <taxon>Camelus</taxon>
    </lineage>
</organism>
<accession>A0A5N4E6F3</accession>
<reference evidence="1 2" key="1">
    <citation type="journal article" date="2019" name="Mol. Ecol. Resour.">
        <title>Improving Illumina assemblies with Hi-C and long reads: an example with the North African dromedary.</title>
        <authorList>
            <person name="Elbers J.P."/>
            <person name="Rogers M.F."/>
            <person name="Perelman P.L."/>
            <person name="Proskuryakova A.A."/>
            <person name="Serdyukova N.A."/>
            <person name="Johnson W.E."/>
            <person name="Horin P."/>
            <person name="Corander J."/>
            <person name="Murphy D."/>
            <person name="Burger P.A."/>
        </authorList>
    </citation>
    <scope>NUCLEOTIDE SEQUENCE [LARGE SCALE GENOMIC DNA]</scope>
    <source>
        <strain evidence="1">Drom800</strain>
        <tissue evidence="1">Blood</tissue>
    </source>
</reference>